<protein>
    <submittedName>
        <fullName evidence="1">Uncharacterized protein</fullName>
    </submittedName>
</protein>
<reference evidence="1" key="1">
    <citation type="submission" date="2022-11" db="EMBL/GenBank/DDBJ databases">
        <title>beta-Carotene-producing bacterium, Jeongeuplla avenae sp. nov., alleviates the salt stress of Arabidopsis seedlings.</title>
        <authorList>
            <person name="Jiang L."/>
            <person name="Lee J."/>
        </authorList>
    </citation>
    <scope>NUCLEOTIDE SEQUENCE</scope>
    <source>
        <strain evidence="1">DY_R2A_6</strain>
    </source>
</reference>
<proteinExistence type="predicted"/>
<dbReference type="Proteomes" id="UP001163223">
    <property type="component" value="Chromosome"/>
</dbReference>
<accession>A0ACD4NIZ1</accession>
<name>A0ACD4NIZ1_9HYPH</name>
<organism evidence="1 2">
    <name type="scientific">Antarcticirhabdus aurantiaca</name>
    <dbReference type="NCBI Taxonomy" id="2606717"/>
    <lineage>
        <taxon>Bacteria</taxon>
        <taxon>Pseudomonadati</taxon>
        <taxon>Pseudomonadota</taxon>
        <taxon>Alphaproteobacteria</taxon>
        <taxon>Hyphomicrobiales</taxon>
        <taxon>Aurantimonadaceae</taxon>
        <taxon>Antarcticirhabdus</taxon>
    </lineage>
</organism>
<evidence type="ECO:0000313" key="1">
    <source>
        <dbReference type="EMBL" id="WAJ26802.1"/>
    </source>
</evidence>
<dbReference type="EMBL" id="CP113520">
    <property type="protein sequence ID" value="WAJ26802.1"/>
    <property type="molecule type" value="Genomic_DNA"/>
</dbReference>
<gene>
    <name evidence="1" type="ORF">OXU80_18290</name>
</gene>
<sequence length="402" mass="40576">MAERKGSVRFESEPHSTKGDRNSSAPPEIESGLARAAADRWRQADGRLSDSVAHVTQRQPITHADLFPADARPSRLRMALYGTVAAVSLIAGGSVLALLFMPGGESVAPVEQQVASVEPAVNATMETASDASPDAAPVRASGTETPAPQAPATPSPLPAPSNPAVDATTTGTAPQARWMERWTADAAPEAQSAAPADDDAELADALRESLPPPAASQPVAASQAPAPVTAAPEHPAAPAMRVIDTGPADDETETAPLPAPTRVEPPPVVATAPAAPPPAPSVAAPVEPEPAPASTAADSEPPAPAADELVAAPAPVSEPQPPADAPAQATETASLPPPQGGRSGRIVSPVNLRASGERGAAILGTVAGGSAIQVIACELWCEVVTPDGRRGFVFKDFVSTSQ</sequence>
<keyword evidence="2" id="KW-1185">Reference proteome</keyword>
<evidence type="ECO:0000313" key="2">
    <source>
        <dbReference type="Proteomes" id="UP001163223"/>
    </source>
</evidence>